<reference evidence="11 12" key="1">
    <citation type="submission" date="2019-12" db="EMBL/GenBank/DDBJ databases">
        <title>Draft genome sequence of the ascomycete Xylaria multiplex DSM 110363.</title>
        <authorList>
            <person name="Buettner E."/>
            <person name="Kellner H."/>
        </authorList>
    </citation>
    <scope>NUCLEOTIDE SEQUENCE [LARGE SCALE GENOMIC DNA]</scope>
    <source>
        <strain evidence="11 12">DSM 110363</strain>
    </source>
</reference>
<dbReference type="Proteomes" id="UP000481858">
    <property type="component" value="Unassembled WGS sequence"/>
</dbReference>
<dbReference type="AlphaFoldDB" id="A0A7C8IV05"/>
<feature type="compositionally biased region" description="Basic and acidic residues" evidence="7">
    <location>
        <begin position="269"/>
        <end position="292"/>
    </location>
</feature>
<feature type="transmembrane region" description="Helical" evidence="8">
    <location>
        <begin position="400"/>
        <end position="424"/>
    </location>
</feature>
<accession>A0A7C8IV05</accession>
<dbReference type="SUPFAM" id="SSF52540">
    <property type="entry name" value="P-loop containing nucleoside triphosphate hydrolases"/>
    <property type="match status" value="1"/>
</dbReference>
<evidence type="ECO:0000256" key="7">
    <source>
        <dbReference type="SAM" id="MobiDB-lite"/>
    </source>
</evidence>
<keyword evidence="3" id="KW-0547">Nucleotide-binding</keyword>
<evidence type="ECO:0000256" key="5">
    <source>
        <dbReference type="ARBA" id="ARBA00023136"/>
    </source>
</evidence>
<comment type="subcellular location">
    <subcellularLocation>
        <location evidence="1">Membrane</location>
        <topology evidence="1">Multi-pass membrane protein</topology>
    </subcellularLocation>
</comment>
<proteinExistence type="inferred from homology"/>
<name>A0A7C8IV05_9PEZI</name>
<dbReference type="EMBL" id="WUBL01000003">
    <property type="protein sequence ID" value="KAF2972989.1"/>
    <property type="molecule type" value="Genomic_DNA"/>
</dbReference>
<protein>
    <submittedName>
        <fullName evidence="11">Uncharacterized protein</fullName>
    </submittedName>
</protein>
<keyword evidence="5 8" id="KW-0472">Membrane</keyword>
<dbReference type="Pfam" id="PF20684">
    <property type="entry name" value="Fung_rhodopsin"/>
    <property type="match status" value="1"/>
</dbReference>
<feature type="compositionally biased region" description="Basic and acidic residues" evidence="7">
    <location>
        <begin position="244"/>
        <end position="261"/>
    </location>
</feature>
<dbReference type="PANTHER" id="PTHR33048:SF160">
    <property type="entry name" value="SAT4 FAMILY MEMBRANE PROTEIN"/>
    <property type="match status" value="1"/>
</dbReference>
<feature type="region of interest" description="Disordered" evidence="7">
    <location>
        <begin position="241"/>
        <end position="294"/>
    </location>
</feature>
<dbReference type="OrthoDB" id="8954335at2759"/>
<evidence type="ECO:0000259" key="10">
    <source>
        <dbReference type="Pfam" id="PF20684"/>
    </source>
</evidence>
<dbReference type="InParanoid" id="A0A7C8IV05"/>
<dbReference type="CDD" id="cd00882">
    <property type="entry name" value="Ras_like_GTPase"/>
    <property type="match status" value="1"/>
</dbReference>
<dbReference type="PANTHER" id="PTHR33048">
    <property type="entry name" value="PTH11-LIKE INTEGRAL MEMBRANE PROTEIN (AFU_ORTHOLOGUE AFUA_5G11245)"/>
    <property type="match status" value="1"/>
</dbReference>
<feature type="domain" description="Rhodopsin" evidence="10">
    <location>
        <begin position="296"/>
        <end position="429"/>
    </location>
</feature>
<keyword evidence="2 8" id="KW-0812">Transmembrane</keyword>
<evidence type="ECO:0000313" key="11">
    <source>
        <dbReference type="EMBL" id="KAF2972989.1"/>
    </source>
</evidence>
<dbReference type="InterPro" id="IPR006703">
    <property type="entry name" value="G_AIG1"/>
</dbReference>
<dbReference type="InterPro" id="IPR027417">
    <property type="entry name" value="P-loop_NTPase"/>
</dbReference>
<dbReference type="GO" id="GO:0016020">
    <property type="term" value="C:membrane"/>
    <property type="evidence" value="ECO:0007669"/>
    <property type="project" value="UniProtKB-SubCell"/>
</dbReference>
<evidence type="ECO:0000256" key="4">
    <source>
        <dbReference type="ARBA" id="ARBA00022989"/>
    </source>
</evidence>
<evidence type="ECO:0000259" key="9">
    <source>
        <dbReference type="Pfam" id="PF04548"/>
    </source>
</evidence>
<evidence type="ECO:0000256" key="1">
    <source>
        <dbReference type="ARBA" id="ARBA00004141"/>
    </source>
</evidence>
<keyword evidence="4 8" id="KW-1133">Transmembrane helix</keyword>
<evidence type="ECO:0000256" key="3">
    <source>
        <dbReference type="ARBA" id="ARBA00022741"/>
    </source>
</evidence>
<sequence>MAERNSVWPGHTIAGSSIDSSSVNVKHSTPRHSSVQDEPIRILVVGITGSGKSTLIKNASGHDVGIGHEGDSCTQICQRYPTKYDIDGKKFELIDTPGFDDPKRNDFEILKDIIGFLDGVSGVIYCHRINETRLIMDSKLNLDIIKAMCGKRFHSRVVVCSTMWDTLSEDLTPQQLEKHRERMEQLLSTGFRSLMESGAKYMEFRADQPNACLDILKSFSSQRLPPRLAILEQLSQMRSVQETDSGKVLEEEHRRRAEEGKLSNQSSSRARDVEHKDAPKKQKRDNKTDKRGWFGKYGQGEHQWNVTLARLSMLLKYINYIEILYGPLMFSAKFVVMRQIESIFLQHKDKGISHLLAKTLIWANLFFYGGWMLSFILACIPREKIWNPEIPGRCINNDAALIASSAINILSDVTILLLPLAAILHLQMIKTGDAEVIPWRFSV</sequence>
<evidence type="ECO:0000256" key="8">
    <source>
        <dbReference type="SAM" id="Phobius"/>
    </source>
</evidence>
<evidence type="ECO:0000256" key="6">
    <source>
        <dbReference type="ARBA" id="ARBA00038359"/>
    </source>
</evidence>
<feature type="transmembrane region" description="Helical" evidence="8">
    <location>
        <begin position="356"/>
        <end position="380"/>
    </location>
</feature>
<dbReference type="Pfam" id="PF04548">
    <property type="entry name" value="AIG1"/>
    <property type="match status" value="1"/>
</dbReference>
<evidence type="ECO:0000313" key="12">
    <source>
        <dbReference type="Proteomes" id="UP000481858"/>
    </source>
</evidence>
<feature type="domain" description="AIG1-type G" evidence="9">
    <location>
        <begin position="41"/>
        <end position="188"/>
    </location>
</feature>
<comment type="similarity">
    <text evidence="6">Belongs to the SAT4 family.</text>
</comment>
<dbReference type="GO" id="GO:0005525">
    <property type="term" value="F:GTP binding"/>
    <property type="evidence" value="ECO:0007669"/>
    <property type="project" value="InterPro"/>
</dbReference>
<dbReference type="InterPro" id="IPR049326">
    <property type="entry name" value="Rhodopsin_dom_fungi"/>
</dbReference>
<organism evidence="11 12">
    <name type="scientific">Xylaria multiplex</name>
    <dbReference type="NCBI Taxonomy" id="323545"/>
    <lineage>
        <taxon>Eukaryota</taxon>
        <taxon>Fungi</taxon>
        <taxon>Dikarya</taxon>
        <taxon>Ascomycota</taxon>
        <taxon>Pezizomycotina</taxon>
        <taxon>Sordariomycetes</taxon>
        <taxon>Xylariomycetidae</taxon>
        <taxon>Xylariales</taxon>
        <taxon>Xylariaceae</taxon>
        <taxon>Xylaria</taxon>
    </lineage>
</organism>
<dbReference type="InterPro" id="IPR052337">
    <property type="entry name" value="SAT4-like"/>
</dbReference>
<evidence type="ECO:0000256" key="2">
    <source>
        <dbReference type="ARBA" id="ARBA00022692"/>
    </source>
</evidence>
<dbReference type="Gene3D" id="3.40.50.300">
    <property type="entry name" value="P-loop containing nucleotide triphosphate hydrolases"/>
    <property type="match status" value="1"/>
</dbReference>
<gene>
    <name evidence="11" type="ORF">GQX73_g669</name>
</gene>
<keyword evidence="12" id="KW-1185">Reference proteome</keyword>
<comment type="caution">
    <text evidence="11">The sequence shown here is derived from an EMBL/GenBank/DDBJ whole genome shotgun (WGS) entry which is preliminary data.</text>
</comment>